<evidence type="ECO:0000256" key="3">
    <source>
        <dbReference type="ARBA" id="ARBA00022840"/>
    </source>
</evidence>
<dbReference type="InterPro" id="IPR027417">
    <property type="entry name" value="P-loop_NTPase"/>
</dbReference>
<dbReference type="Pfam" id="PF05192">
    <property type="entry name" value="MutS_III"/>
    <property type="match status" value="1"/>
</dbReference>
<dbReference type="InterPro" id="IPR011184">
    <property type="entry name" value="DNA_mismatch_repair_Msh2"/>
</dbReference>
<protein>
    <submittedName>
        <fullName evidence="9">DNA_MISMATCH_REPAIR_2 domain-containing protein</fullName>
    </submittedName>
</protein>
<dbReference type="SMART" id="SM00533">
    <property type="entry name" value="MUTSd"/>
    <property type="match status" value="1"/>
</dbReference>
<feature type="domain" description="DNA mismatch repair proteins mutS family" evidence="6">
    <location>
        <begin position="668"/>
        <end position="684"/>
    </location>
</feature>
<evidence type="ECO:0000259" key="6">
    <source>
        <dbReference type="PROSITE" id="PS00486"/>
    </source>
</evidence>
<gene>
    <name evidence="7" type="ORF">BPAG_LOCUS11396</name>
</gene>
<dbReference type="PANTHER" id="PTHR11361">
    <property type="entry name" value="DNA MISMATCH REPAIR PROTEIN MUTS FAMILY MEMBER"/>
    <property type="match status" value="1"/>
</dbReference>
<dbReference type="STRING" id="6280.A0A0N4TRY3"/>
<dbReference type="GO" id="GO:0006298">
    <property type="term" value="P:mismatch repair"/>
    <property type="evidence" value="ECO:0007669"/>
    <property type="project" value="InterPro"/>
</dbReference>
<feature type="region of interest" description="Disordered" evidence="5">
    <location>
        <begin position="101"/>
        <end position="128"/>
    </location>
</feature>
<evidence type="ECO:0000256" key="1">
    <source>
        <dbReference type="ARBA" id="ARBA00006271"/>
    </source>
</evidence>
<dbReference type="SUPFAM" id="SSF52540">
    <property type="entry name" value="P-loop containing nucleoside triphosphate hydrolases"/>
    <property type="match status" value="1"/>
</dbReference>
<dbReference type="Gene3D" id="1.10.1420.10">
    <property type="match status" value="1"/>
</dbReference>
<dbReference type="AlphaFoldDB" id="A0A0N4TRY3"/>
<keyword evidence="2" id="KW-0547">Nucleotide-binding</keyword>
<dbReference type="Gene3D" id="3.40.50.300">
    <property type="entry name" value="P-loop containing nucleotide triphosphate hydrolases"/>
    <property type="match status" value="1"/>
</dbReference>
<dbReference type="InterPro" id="IPR007696">
    <property type="entry name" value="DNA_mismatch_repair_MutS_core"/>
</dbReference>
<dbReference type="GO" id="GO:0140664">
    <property type="term" value="F:ATP-dependent DNA damage sensor activity"/>
    <property type="evidence" value="ECO:0007669"/>
    <property type="project" value="InterPro"/>
</dbReference>
<reference evidence="9" key="1">
    <citation type="submission" date="2017-02" db="UniProtKB">
        <authorList>
            <consortium name="WormBaseParasite"/>
        </authorList>
    </citation>
    <scope>IDENTIFICATION</scope>
</reference>
<keyword evidence="3" id="KW-0067">ATP-binding</keyword>
<dbReference type="PROSITE" id="PS00486">
    <property type="entry name" value="DNA_MISMATCH_REPAIR_2"/>
    <property type="match status" value="1"/>
</dbReference>
<dbReference type="Gene3D" id="3.30.420.110">
    <property type="entry name" value="MutS, connector domain"/>
    <property type="match status" value="1"/>
</dbReference>
<dbReference type="InterPro" id="IPR045076">
    <property type="entry name" value="MutS"/>
</dbReference>
<evidence type="ECO:0000313" key="7">
    <source>
        <dbReference type="EMBL" id="VDN92582.1"/>
    </source>
</evidence>
<evidence type="ECO:0000256" key="4">
    <source>
        <dbReference type="ARBA" id="ARBA00023125"/>
    </source>
</evidence>
<evidence type="ECO:0000313" key="8">
    <source>
        <dbReference type="Proteomes" id="UP000278627"/>
    </source>
</evidence>
<dbReference type="GO" id="GO:0005524">
    <property type="term" value="F:ATP binding"/>
    <property type="evidence" value="ECO:0007669"/>
    <property type="project" value="UniProtKB-KW"/>
</dbReference>
<evidence type="ECO:0000256" key="2">
    <source>
        <dbReference type="ARBA" id="ARBA00022741"/>
    </source>
</evidence>
<evidence type="ECO:0000313" key="9">
    <source>
        <dbReference type="WBParaSite" id="BPAG_0001143401-mRNA-1"/>
    </source>
</evidence>
<dbReference type="GO" id="GO:0051026">
    <property type="term" value="P:chiasma assembly"/>
    <property type="evidence" value="ECO:0007669"/>
    <property type="project" value="TreeGrafter"/>
</dbReference>
<dbReference type="SMART" id="SM00534">
    <property type="entry name" value="MUTSac"/>
    <property type="match status" value="1"/>
</dbReference>
<dbReference type="EMBL" id="UZAD01013228">
    <property type="protein sequence ID" value="VDN92582.1"/>
    <property type="molecule type" value="Genomic_DNA"/>
</dbReference>
<dbReference type="PIRSF" id="PIRSF005813">
    <property type="entry name" value="MSH2"/>
    <property type="match status" value="1"/>
</dbReference>
<dbReference type="WBParaSite" id="BPAG_0001143401-mRNA-1">
    <property type="protein sequence ID" value="BPAG_0001143401-mRNA-1"/>
    <property type="gene ID" value="BPAG_0001143401"/>
</dbReference>
<comment type="similarity">
    <text evidence="1">Belongs to the DNA mismatch repair MutS family.</text>
</comment>
<dbReference type="PANTHER" id="PTHR11361:SF20">
    <property type="entry name" value="MUTS PROTEIN HOMOLOG 5"/>
    <property type="match status" value="1"/>
</dbReference>
<name>A0A0N4TRY3_BRUPA</name>
<reference evidence="7 8" key="2">
    <citation type="submission" date="2018-11" db="EMBL/GenBank/DDBJ databases">
        <authorList>
            <consortium name="Pathogen Informatics"/>
        </authorList>
    </citation>
    <scope>NUCLEOTIDE SEQUENCE [LARGE SCALE GENOMIC DNA]</scope>
</reference>
<dbReference type="Proteomes" id="UP000278627">
    <property type="component" value="Unassembled WGS sequence"/>
</dbReference>
<sequence length="940" mass="106900">MSARILSVYYNRNRLGAACYDQETATIFVLTDLLEDEDDFRMAHSLLLQLEPSIVIVSKMQDVNLLTKLNKLYCYEKCFFVFVYLFLIGFGEKNSTATKIPDKKTEQNSAINEEEMDEKDEEDVDENEEQIEERPLIALHLMPSVAYNFEDAKKRISSLFESLNLTEEENHLRLAFRVDLTATNMISAFGALLKYLDAVRLGVEFEDINTKTPISTIKTITLEEMLQMDDSSMRALQIFQDDLHPSACKAYSVGGAREGISLFRMCNRCQSKSGEALLRRWFERPTTNRETLTNRVTAIHYFVQDCNLDSADFIRIRLKKICILKGILKRAKSQRLSVNDWRNLYMTCNTAQQIMDYIKMREIKLKLFENDIRMIGSDITRITAVIFEVINFSESFVENRFVVNANVDGNLDQLKKLYASLPETLTHIARMEAVALNVPSAVCYVPMFGYLLVVPKNTVFPLSVQNEIELLYEIEDALHVKNDRMRELDREIGDIKMEIIDIETNAMLKLKQLICRYDKAIRQAINVCAKLDCIISLALTAREYNWYCPRYVDESIIDVDDGRHAIMELLSKTKFVPNPIRSGGAQTKVKILMGPNTSGKSIYLKQIGIIVFLAHIGSFVPAKSATIGPVDRIITRMHSLDCVLDGMSTFANDLSQMAIALRRGTGNSLILIDEFGKGTVMEAGLSLLTSSLNYWIRKGKTDCPHVFAVSHFHSLIDHIVKDVNLLSFLTMDVILNDGNFDFQYKLVDGFIDFSHASYVASKVGIGDEVIKRANQIYECLKCNKPIDPLDDDDGELLFKIVPLLDNLKNTDFNVDLKNFLQIMTDLLLPVQEQNATLMEEMNENVDMNIQNDDSINVEQIDLTRSDDQRIKLGQNDSHASSSEVLQRLNDSAIILTDLLHGPEDNNSTMIDIFESCLNATGKSSIMKKTQFEHASFNLFN</sequence>
<proteinExistence type="inferred from homology"/>
<dbReference type="InterPro" id="IPR000432">
    <property type="entry name" value="DNA_mismatch_repair_MutS_C"/>
</dbReference>
<dbReference type="SUPFAM" id="SSF48334">
    <property type="entry name" value="DNA repair protein MutS, domain III"/>
    <property type="match status" value="1"/>
</dbReference>
<dbReference type="GO" id="GO:0030983">
    <property type="term" value="F:mismatched DNA binding"/>
    <property type="evidence" value="ECO:0007669"/>
    <property type="project" value="InterPro"/>
</dbReference>
<keyword evidence="8" id="KW-1185">Reference proteome</keyword>
<feature type="compositionally biased region" description="Acidic residues" evidence="5">
    <location>
        <begin position="112"/>
        <end position="128"/>
    </location>
</feature>
<accession>A0A0N4TRY3</accession>
<dbReference type="Pfam" id="PF00488">
    <property type="entry name" value="MutS_V"/>
    <property type="match status" value="1"/>
</dbReference>
<organism evidence="9">
    <name type="scientific">Brugia pahangi</name>
    <name type="common">Filarial nematode worm</name>
    <dbReference type="NCBI Taxonomy" id="6280"/>
    <lineage>
        <taxon>Eukaryota</taxon>
        <taxon>Metazoa</taxon>
        <taxon>Ecdysozoa</taxon>
        <taxon>Nematoda</taxon>
        <taxon>Chromadorea</taxon>
        <taxon>Rhabditida</taxon>
        <taxon>Spirurina</taxon>
        <taxon>Spiruromorpha</taxon>
        <taxon>Filarioidea</taxon>
        <taxon>Onchocercidae</taxon>
        <taxon>Brugia</taxon>
    </lineage>
</organism>
<dbReference type="InterPro" id="IPR036187">
    <property type="entry name" value="DNA_mismatch_repair_MutS_sf"/>
</dbReference>
<evidence type="ECO:0000256" key="5">
    <source>
        <dbReference type="SAM" id="MobiDB-lite"/>
    </source>
</evidence>
<keyword evidence="4" id="KW-0238">DNA-binding</keyword>
<dbReference type="GO" id="GO:0005634">
    <property type="term" value="C:nucleus"/>
    <property type="evidence" value="ECO:0007669"/>
    <property type="project" value="TreeGrafter"/>
</dbReference>
<dbReference type="InterPro" id="IPR036678">
    <property type="entry name" value="MutS_con_dom_sf"/>
</dbReference>